<keyword evidence="5 6" id="KW-0472">Membrane</keyword>
<evidence type="ECO:0000313" key="8">
    <source>
        <dbReference type="EMBL" id="SEO29865.1"/>
    </source>
</evidence>
<feature type="transmembrane region" description="Helical" evidence="6">
    <location>
        <begin position="197"/>
        <end position="222"/>
    </location>
</feature>
<comment type="subcellular location">
    <subcellularLocation>
        <location evidence="1">Membrane</location>
        <topology evidence="1">Multi-pass membrane protein</topology>
    </subcellularLocation>
</comment>
<dbReference type="OrthoDB" id="115386at2157"/>
<evidence type="ECO:0000256" key="4">
    <source>
        <dbReference type="ARBA" id="ARBA00022989"/>
    </source>
</evidence>
<organism evidence="8 9">
    <name type="scientific">Halogranum amylolyticum</name>
    <dbReference type="NCBI Taxonomy" id="660520"/>
    <lineage>
        <taxon>Archaea</taxon>
        <taxon>Methanobacteriati</taxon>
        <taxon>Methanobacteriota</taxon>
        <taxon>Stenosarchaea group</taxon>
        <taxon>Halobacteria</taxon>
        <taxon>Halobacteriales</taxon>
        <taxon>Haloferacaceae</taxon>
    </lineage>
</organism>
<dbReference type="InterPro" id="IPR051790">
    <property type="entry name" value="Cytochrome_c-biogenesis_DsbD"/>
</dbReference>
<name>A0A1H8NJT6_9EURY</name>
<feature type="transmembrane region" description="Helical" evidence="6">
    <location>
        <begin position="118"/>
        <end position="147"/>
    </location>
</feature>
<dbReference type="EMBL" id="FODV01000001">
    <property type="protein sequence ID" value="SEO29865.1"/>
    <property type="molecule type" value="Genomic_DNA"/>
</dbReference>
<protein>
    <submittedName>
        <fullName evidence="8">Cytochrome C biogenesis protein transmembrane region</fullName>
    </submittedName>
</protein>
<dbReference type="RefSeq" id="WP_089820954.1">
    <property type="nucleotide sequence ID" value="NZ_FODV01000001.1"/>
</dbReference>
<accession>A0A1H8NJT6</accession>
<dbReference type="PANTHER" id="PTHR31272:SF9">
    <property type="entry name" value="BLL1027 PROTEIN"/>
    <property type="match status" value="1"/>
</dbReference>
<evidence type="ECO:0000256" key="5">
    <source>
        <dbReference type="ARBA" id="ARBA00023136"/>
    </source>
</evidence>
<evidence type="ECO:0000256" key="3">
    <source>
        <dbReference type="ARBA" id="ARBA00022692"/>
    </source>
</evidence>
<dbReference type="AlphaFoldDB" id="A0A1H8NJT6"/>
<feature type="transmembrane region" description="Helical" evidence="6">
    <location>
        <begin position="72"/>
        <end position="90"/>
    </location>
</feature>
<evidence type="ECO:0000256" key="1">
    <source>
        <dbReference type="ARBA" id="ARBA00004141"/>
    </source>
</evidence>
<evidence type="ECO:0000256" key="2">
    <source>
        <dbReference type="ARBA" id="ARBA00006143"/>
    </source>
</evidence>
<sequence length="230" mass="23876">MNGVPGFAAVFTAGVLTILSPCCLPLIPAVVSSGTGHRYRPVVLVFGSVLSFTVLGLAVGAIASISPETFRLPLVGLLIVFGAVLVDDDLNRIYERRASRLAAKADRRSVSEDSGSSLLGGFVTGTLLGVIWLPCVGPILGGVLAFAGSSGNTLVSGSLLFTYGVGFAVPLLVTAYVGKDAIDRTGFAKSQRNVRRLVGSVLLVTGVALLFDIDKLLMRFVIDLSLPIGV</sequence>
<evidence type="ECO:0000256" key="6">
    <source>
        <dbReference type="SAM" id="Phobius"/>
    </source>
</evidence>
<proteinExistence type="inferred from homology"/>
<dbReference type="PANTHER" id="PTHR31272">
    <property type="entry name" value="CYTOCHROME C-TYPE BIOGENESIS PROTEIN HI_1454-RELATED"/>
    <property type="match status" value="1"/>
</dbReference>
<dbReference type="GO" id="GO:0016020">
    <property type="term" value="C:membrane"/>
    <property type="evidence" value="ECO:0007669"/>
    <property type="project" value="UniProtKB-SubCell"/>
</dbReference>
<feature type="domain" description="Cytochrome C biogenesis protein transmembrane" evidence="7">
    <location>
        <begin position="8"/>
        <end position="210"/>
    </location>
</feature>
<gene>
    <name evidence="8" type="ORF">SAMN04487948_101608</name>
</gene>
<keyword evidence="3 6" id="KW-0812">Transmembrane</keyword>
<dbReference type="Proteomes" id="UP000199126">
    <property type="component" value="Unassembled WGS sequence"/>
</dbReference>
<feature type="transmembrane region" description="Helical" evidence="6">
    <location>
        <begin position="159"/>
        <end position="177"/>
    </location>
</feature>
<feature type="transmembrane region" description="Helical" evidence="6">
    <location>
        <begin position="43"/>
        <end position="66"/>
    </location>
</feature>
<evidence type="ECO:0000259" key="7">
    <source>
        <dbReference type="Pfam" id="PF02683"/>
    </source>
</evidence>
<comment type="similarity">
    <text evidence="2">Belongs to the DsbD family.</text>
</comment>
<dbReference type="Pfam" id="PF02683">
    <property type="entry name" value="DsbD_TM"/>
    <property type="match status" value="1"/>
</dbReference>
<keyword evidence="9" id="KW-1185">Reference proteome</keyword>
<reference evidence="9" key="1">
    <citation type="submission" date="2016-10" db="EMBL/GenBank/DDBJ databases">
        <authorList>
            <person name="Varghese N."/>
            <person name="Submissions S."/>
        </authorList>
    </citation>
    <scope>NUCLEOTIDE SEQUENCE [LARGE SCALE GENOMIC DNA]</scope>
    <source>
        <strain evidence="9">CGMCC 1.10121</strain>
    </source>
</reference>
<keyword evidence="4 6" id="KW-1133">Transmembrane helix</keyword>
<dbReference type="GO" id="GO:0017004">
    <property type="term" value="P:cytochrome complex assembly"/>
    <property type="evidence" value="ECO:0007669"/>
    <property type="project" value="InterPro"/>
</dbReference>
<evidence type="ECO:0000313" key="9">
    <source>
        <dbReference type="Proteomes" id="UP000199126"/>
    </source>
</evidence>
<dbReference type="InterPro" id="IPR003834">
    <property type="entry name" value="Cyt_c_assmbl_TM_dom"/>
</dbReference>
<feature type="transmembrane region" description="Helical" evidence="6">
    <location>
        <begin position="6"/>
        <end position="31"/>
    </location>
</feature>